<dbReference type="AlphaFoldDB" id="A0A8S1UKX7"/>
<dbReference type="OrthoDB" id="298777at2759"/>
<accession>A0A8S1UKX7</accession>
<dbReference type="PANTHER" id="PTHR33706">
    <property type="entry name" value="MORN VARIANT REPEAT PROTEIN"/>
    <property type="match status" value="1"/>
</dbReference>
<dbReference type="EMBL" id="CAJJDO010000042">
    <property type="protein sequence ID" value="CAD8165044.1"/>
    <property type="molecule type" value="Genomic_DNA"/>
</dbReference>
<gene>
    <name evidence="1" type="ORF">PPENT_87.1.T0420014</name>
</gene>
<dbReference type="CDD" id="cd19756">
    <property type="entry name" value="Bbox2"/>
    <property type="match status" value="1"/>
</dbReference>
<evidence type="ECO:0000313" key="2">
    <source>
        <dbReference type="Proteomes" id="UP000689195"/>
    </source>
</evidence>
<dbReference type="PANTHER" id="PTHR33706:SF1">
    <property type="entry name" value="TPR REPEAT PROTEIN"/>
    <property type="match status" value="1"/>
</dbReference>
<dbReference type="Proteomes" id="UP000689195">
    <property type="component" value="Unassembled WGS sequence"/>
</dbReference>
<keyword evidence="2" id="KW-1185">Reference proteome</keyword>
<name>A0A8S1UKX7_9CILI</name>
<comment type="caution">
    <text evidence="1">The sequence shown here is derived from an EMBL/GenBank/DDBJ whole genome shotgun (WGS) entry which is preliminary data.</text>
</comment>
<organism evidence="1 2">
    <name type="scientific">Paramecium pentaurelia</name>
    <dbReference type="NCBI Taxonomy" id="43138"/>
    <lineage>
        <taxon>Eukaryota</taxon>
        <taxon>Sar</taxon>
        <taxon>Alveolata</taxon>
        <taxon>Ciliophora</taxon>
        <taxon>Intramacronucleata</taxon>
        <taxon>Oligohymenophorea</taxon>
        <taxon>Peniculida</taxon>
        <taxon>Parameciidae</taxon>
        <taxon>Paramecium</taxon>
    </lineage>
</organism>
<reference evidence="1" key="1">
    <citation type="submission" date="2021-01" db="EMBL/GenBank/DDBJ databases">
        <authorList>
            <consortium name="Genoscope - CEA"/>
            <person name="William W."/>
        </authorList>
    </citation>
    <scope>NUCLEOTIDE SEQUENCE</scope>
</reference>
<sequence>MNNVCQEHGNQTITNICTFNHDCQKLMCPECQYSHQQIVPGIKILTISMFKDKLNSTINQCVSKNHSENQNKIQKEMKLQFEEILIKINTLSDQAQNTFDYLFGEINQRDNIYLELFNKDPLDMSLKDLHKISNIWHNEILNKWKNQREIIIQILQKKVGLMYEFLGKFIQKLENQINQFVEEISTTIDDDSPFQYESIIFPESFGIRHGQAFSKRQGTFEEYKYIRLNQNIDNLNQKGFILNKQKLKLTPFLINILEDDGQIQYLRDGEILKTEKIPNTNKRYVINKNLEQVKHLRWEGSYDQQFKKIGKWNAFWQGKKLDIGGNYDEGGMKKGQWIELSDIYQNQCQVIETGFYQKGKKSGQWHILYNGLKIGGGIYDEQQELKVGNWKEIHQNFNNKCQIFYIGEYINGKKNGNWEIYLRDETSYQYQKIGYGLYDQLYAWKHGQWEELYNQYQELKAYDILIFLVLKNSLKEVFMKKEGKKVNGIFVFMLTMIRGGGMYGQSGKNGKWIEPISKLPMKAIIKMEKELENGKKNQIMKQQEEDFIMKMDLRYNVGLNYMRNIAIIAKQLTLENMKMGKNREYGKQIIKVIKQEKDYIKTVRNVVNGQKFTRIFQSDYFLIISSTFMILLEGNYHKGKKTGEWITKVRQPPLEQLINIGGGYYDNGLKTGQWIELDQNYEKINQITYSGQYQDGKKVEIWEIKSKNIKIGGGKYLFKGEKDGEWIELDDNFRDLCQIVHKGVYQNGKKIGNWVIQFRDENNQIFENIGGGQYNEEGIQIDMWTELYQNFWRDCRIVFKGKYQNGKKEGKWNSCFQSDPNKDYELFAGGCYNQGLKNGPWIEFQEKSWNPQQNLIVSQYSNGIYQKQ</sequence>
<protein>
    <submittedName>
        <fullName evidence="1">Uncharacterized protein</fullName>
    </submittedName>
</protein>
<evidence type="ECO:0000313" key="1">
    <source>
        <dbReference type="EMBL" id="CAD8165044.1"/>
    </source>
</evidence>
<proteinExistence type="predicted"/>